<dbReference type="Gene3D" id="2.60.40.10">
    <property type="entry name" value="Immunoglobulins"/>
    <property type="match status" value="3"/>
</dbReference>
<sequence length="836" mass="95147">MVIFTTSCLFYKAILSVKYFTLNKALLFSLLFSVFYSCNLSWSQSADDVRKISFDKNWQFFLGDSLSAVQSENWRILNLPHDWSIEGEFNKDNPAGLGGGYLPGGLGWYKKKFTVEDTSKMTFIQFDGVYMDSEVWVNGNYLGKRPNGYISFEYDLTPYLKIGRENELLVKVDNSKQPNSRWYSGSGIYRHVWLKKLDKLHVSNWGTFITTPNVSQDSAEVVIELRLENEYSRARDAVVNTSILHEGTVIRSSTTSIDINSNEKKILTQQLIIENPALWSVENPNLYVAKTDILLDGEIVDSYSTPFGIRTFKFDLDKGFILNEKQVKIKGVCLHHDLGPLGTAVNTRAIERQLQIMKEMGVNGIRTAHNPPAPELLDLCDQMGFIVMDESYDMWNNSKTEFDYASNWRKWHEKDLKDFILRDRNHPSIFIWSVGNEIQEQWEDEGVRTTKELKSIVSKLDTTRPVTVAMNPPVNMPEADITTQFDAAKVNKNPIAASGELDIIGYNYAHQTYEYHQKNFPKTAFIATETTSGLQTRGYYEFPSDTLKIWPVRWDIPFDGGNPDHTISAFDQVRVPWGSLHETSWKIIKENDFLSGMFIWTGFDYIGEPTPYTWPSRSSYFGIVDLAGFPKDVYYMYQSEWTQKDVLHILPHWNWNPDQTVDVWAYYNHADEVELFVNGKSQGTRKKEGDQLHVMWRIPFQPGILKAVSRKDGEVVLEKLIKTAGKPSTLKLTADREVINADGKDLSFVTVDIVDENGNFVPTANNQLEFSVEGEAKIVGVASGDPTNHESFKGNTHKALNGKCLVILQSNEVPGAIYLTVSGKGLENKNINITSK</sequence>
<evidence type="ECO:0000259" key="6">
    <source>
        <dbReference type="Pfam" id="PF02837"/>
    </source>
</evidence>
<dbReference type="PRINTS" id="PR00132">
    <property type="entry name" value="GLHYDRLASE2"/>
</dbReference>
<dbReference type="InterPro" id="IPR036156">
    <property type="entry name" value="Beta-gal/glucu_dom_sf"/>
</dbReference>
<dbReference type="Pfam" id="PF16355">
    <property type="entry name" value="DUF4982"/>
    <property type="match status" value="1"/>
</dbReference>
<dbReference type="InterPro" id="IPR006102">
    <property type="entry name" value="Ig-like_GH2"/>
</dbReference>
<feature type="domain" description="DUF4982" evidence="7">
    <location>
        <begin position="659"/>
        <end position="716"/>
    </location>
</feature>
<evidence type="ECO:0000259" key="5">
    <source>
        <dbReference type="Pfam" id="PF02836"/>
    </source>
</evidence>
<dbReference type="RefSeq" id="WP_236132387.1">
    <property type="nucleotide sequence ID" value="NZ_JAKGTH010000006.1"/>
</dbReference>
<feature type="domain" description="Glycosyl hydrolases family 2 sugar binding" evidence="6">
    <location>
        <begin position="105"/>
        <end position="196"/>
    </location>
</feature>
<dbReference type="NCBIfam" id="NF041463">
    <property type="entry name" value="GalB"/>
    <property type="match status" value="1"/>
</dbReference>
<evidence type="ECO:0000313" key="10">
    <source>
        <dbReference type="Proteomes" id="UP001179363"/>
    </source>
</evidence>
<evidence type="ECO:0000259" key="8">
    <source>
        <dbReference type="Pfam" id="PF18565"/>
    </source>
</evidence>
<dbReference type="EMBL" id="JAKGTH010000006">
    <property type="protein sequence ID" value="MCF4100237.1"/>
    <property type="molecule type" value="Genomic_DNA"/>
</dbReference>
<dbReference type="InterPro" id="IPR040605">
    <property type="entry name" value="Glyco_hydro2_dom5"/>
</dbReference>
<dbReference type="Gene3D" id="2.60.120.260">
    <property type="entry name" value="Galactose-binding domain-like"/>
    <property type="match status" value="1"/>
</dbReference>
<dbReference type="InterPro" id="IPR051913">
    <property type="entry name" value="GH2_Domain-Containing"/>
</dbReference>
<dbReference type="InterPro" id="IPR032311">
    <property type="entry name" value="DUF4982"/>
</dbReference>
<comment type="similarity">
    <text evidence="1">Belongs to the glycosyl hydrolase 2 family.</text>
</comment>
<dbReference type="InterPro" id="IPR006101">
    <property type="entry name" value="Glyco_hydro_2"/>
</dbReference>
<proteinExistence type="inferred from homology"/>
<keyword evidence="3" id="KW-0326">Glycosidase</keyword>
<evidence type="ECO:0000259" key="7">
    <source>
        <dbReference type="Pfam" id="PF16355"/>
    </source>
</evidence>
<dbReference type="Proteomes" id="UP001179363">
    <property type="component" value="Unassembled WGS sequence"/>
</dbReference>
<evidence type="ECO:0000256" key="2">
    <source>
        <dbReference type="ARBA" id="ARBA00022801"/>
    </source>
</evidence>
<reference evidence="9" key="1">
    <citation type="submission" date="2022-01" db="EMBL/GenBank/DDBJ databases">
        <title>Gillisia lutea sp. nov., isolated from marine plastic residues from the Malvarosa beach (Valencia, Spain).</title>
        <authorList>
            <person name="Vidal-Verdu A."/>
            <person name="Molina-Menor E."/>
            <person name="Satari L."/>
            <person name="Pascual J."/>
            <person name="Pereto J."/>
            <person name="Porcar M."/>
        </authorList>
    </citation>
    <scope>NUCLEOTIDE SEQUENCE</scope>
    <source>
        <strain evidence="9">M10.2A</strain>
    </source>
</reference>
<dbReference type="InterPro" id="IPR008979">
    <property type="entry name" value="Galactose-bd-like_sf"/>
</dbReference>
<evidence type="ECO:0000313" key="9">
    <source>
        <dbReference type="EMBL" id="MCF4100237.1"/>
    </source>
</evidence>
<dbReference type="Pfam" id="PF02836">
    <property type="entry name" value="Glyco_hydro_2_C"/>
    <property type="match status" value="1"/>
</dbReference>
<dbReference type="SUPFAM" id="SSF49373">
    <property type="entry name" value="Invasin/intimin cell-adhesion fragments"/>
    <property type="match status" value="1"/>
</dbReference>
<protein>
    <submittedName>
        <fullName evidence="9">DUF4982 domain-containing protein</fullName>
    </submittedName>
</protein>
<feature type="domain" description="Glycoside hydrolase family 2 immunoglobulin-like beta-sandwich" evidence="4">
    <location>
        <begin position="209"/>
        <end position="310"/>
    </location>
</feature>
<dbReference type="SUPFAM" id="SSF49303">
    <property type="entry name" value="beta-Galactosidase/glucuronidase domain"/>
    <property type="match status" value="1"/>
</dbReference>
<gene>
    <name evidence="9" type="ORF">L1I30_01025</name>
</gene>
<accession>A0ABS9EDA8</accession>
<evidence type="ECO:0000256" key="1">
    <source>
        <dbReference type="ARBA" id="ARBA00007401"/>
    </source>
</evidence>
<keyword evidence="10" id="KW-1185">Reference proteome</keyword>
<dbReference type="InterPro" id="IPR008964">
    <property type="entry name" value="Invasin/intimin_cell_adhesion"/>
</dbReference>
<dbReference type="PROSITE" id="PS00608">
    <property type="entry name" value="GLYCOSYL_HYDROL_F2_2"/>
    <property type="match status" value="1"/>
</dbReference>
<evidence type="ECO:0000256" key="3">
    <source>
        <dbReference type="ARBA" id="ARBA00023295"/>
    </source>
</evidence>
<dbReference type="PANTHER" id="PTHR42732">
    <property type="entry name" value="BETA-GALACTOSIDASE"/>
    <property type="match status" value="1"/>
</dbReference>
<dbReference type="Pfam" id="PF18565">
    <property type="entry name" value="Glyco_hydro2_C5"/>
    <property type="match status" value="1"/>
</dbReference>
<dbReference type="Gene3D" id="3.20.20.80">
    <property type="entry name" value="Glycosidases"/>
    <property type="match status" value="1"/>
</dbReference>
<dbReference type="InterPro" id="IPR013783">
    <property type="entry name" value="Ig-like_fold"/>
</dbReference>
<dbReference type="InterPro" id="IPR006103">
    <property type="entry name" value="Glyco_hydro_2_cat"/>
</dbReference>
<dbReference type="InterPro" id="IPR006104">
    <property type="entry name" value="Glyco_hydro_2_N"/>
</dbReference>
<dbReference type="PANTHER" id="PTHR42732:SF1">
    <property type="entry name" value="BETA-MANNOSIDASE"/>
    <property type="match status" value="1"/>
</dbReference>
<feature type="domain" description="Glycoside hydrolase family 2" evidence="8">
    <location>
        <begin position="730"/>
        <end position="831"/>
    </location>
</feature>
<organism evidence="9 10">
    <name type="scientific">Gillisia lutea</name>
    <dbReference type="NCBI Taxonomy" id="2909668"/>
    <lineage>
        <taxon>Bacteria</taxon>
        <taxon>Pseudomonadati</taxon>
        <taxon>Bacteroidota</taxon>
        <taxon>Flavobacteriia</taxon>
        <taxon>Flavobacteriales</taxon>
        <taxon>Flavobacteriaceae</taxon>
        <taxon>Gillisia</taxon>
    </lineage>
</organism>
<dbReference type="InterPro" id="IPR023232">
    <property type="entry name" value="Glyco_hydro_2_AS"/>
</dbReference>
<dbReference type="SUPFAM" id="SSF51445">
    <property type="entry name" value="(Trans)glycosidases"/>
    <property type="match status" value="1"/>
</dbReference>
<dbReference type="InterPro" id="IPR017853">
    <property type="entry name" value="GH"/>
</dbReference>
<dbReference type="Pfam" id="PF00703">
    <property type="entry name" value="Glyco_hydro_2"/>
    <property type="match status" value="1"/>
</dbReference>
<name>A0ABS9EDA8_9FLAO</name>
<feature type="domain" description="Glycoside hydrolase family 2 catalytic" evidence="5">
    <location>
        <begin position="317"/>
        <end position="480"/>
    </location>
</feature>
<dbReference type="Pfam" id="PF02837">
    <property type="entry name" value="Glyco_hydro_2_N"/>
    <property type="match status" value="1"/>
</dbReference>
<evidence type="ECO:0000259" key="4">
    <source>
        <dbReference type="Pfam" id="PF00703"/>
    </source>
</evidence>
<keyword evidence="2" id="KW-0378">Hydrolase</keyword>
<dbReference type="SUPFAM" id="SSF49785">
    <property type="entry name" value="Galactose-binding domain-like"/>
    <property type="match status" value="1"/>
</dbReference>
<comment type="caution">
    <text evidence="9">The sequence shown here is derived from an EMBL/GenBank/DDBJ whole genome shotgun (WGS) entry which is preliminary data.</text>
</comment>
<dbReference type="InterPro" id="IPR048229">
    <property type="entry name" value="GalB-like"/>
</dbReference>